<gene>
    <name evidence="3" type="ORF">GCM10023095_00890</name>
</gene>
<dbReference type="Pfam" id="PF13439">
    <property type="entry name" value="Glyco_transf_4"/>
    <property type="match status" value="1"/>
</dbReference>
<keyword evidence="4" id="KW-1185">Reference proteome</keyword>
<accession>A0ABP8PV19</accession>
<feature type="domain" description="Glycosyltransferase subfamily 4-like N-terminal" evidence="2">
    <location>
        <begin position="16"/>
        <end position="181"/>
    </location>
</feature>
<reference evidence="4" key="1">
    <citation type="journal article" date="2019" name="Int. J. Syst. Evol. Microbiol.">
        <title>The Global Catalogue of Microorganisms (GCM) 10K type strain sequencing project: providing services to taxonomists for standard genome sequencing and annotation.</title>
        <authorList>
            <consortium name="The Broad Institute Genomics Platform"/>
            <consortium name="The Broad Institute Genome Sequencing Center for Infectious Disease"/>
            <person name="Wu L."/>
            <person name="Ma J."/>
        </authorList>
    </citation>
    <scope>NUCLEOTIDE SEQUENCE [LARGE SCALE GENOMIC DNA]</scope>
    <source>
        <strain evidence="4">JCM 32226</strain>
    </source>
</reference>
<protein>
    <submittedName>
        <fullName evidence="3">Glycosyltransferase family 4 protein</fullName>
    </submittedName>
</protein>
<dbReference type="SUPFAM" id="SSF53756">
    <property type="entry name" value="UDP-Glycosyltransferase/glycogen phosphorylase"/>
    <property type="match status" value="1"/>
</dbReference>
<proteinExistence type="predicted"/>
<dbReference type="Gene3D" id="3.40.50.2000">
    <property type="entry name" value="Glycogen Phosphorylase B"/>
    <property type="match status" value="2"/>
</dbReference>
<comment type="caution">
    <text evidence="3">The sequence shown here is derived from an EMBL/GenBank/DDBJ whole genome shotgun (WGS) entry which is preliminary data.</text>
</comment>
<evidence type="ECO:0000313" key="4">
    <source>
        <dbReference type="Proteomes" id="UP001501321"/>
    </source>
</evidence>
<name>A0ABP8PV19_9GAMM</name>
<evidence type="ECO:0000259" key="1">
    <source>
        <dbReference type="Pfam" id="PF00534"/>
    </source>
</evidence>
<dbReference type="InterPro" id="IPR028098">
    <property type="entry name" value="Glyco_trans_4-like_N"/>
</dbReference>
<dbReference type="InterPro" id="IPR001296">
    <property type="entry name" value="Glyco_trans_1"/>
</dbReference>
<sequence length="383" mass="42752">MSLKVYHVVRQYHPSIGGLEDVVYNIAQQQLADGAQTPVIVTLDRLFCGDAQRLPAREIREGVEVIRLPYRGSSRYPLCPKVLGVLGEADVVHVHGVDFFFDFLAWTRFWHGKPLLASSHGIYFHTPFASGLKKVFFNTVTRLSALAYRKIVATSDNDGRLFRQICADSRVEVIENGVNLTKFRQTASRERLQPVIIYFGRWSENKGLLETLALFACLHRHAPQWRLIIAGREYDHDADELSRLAQELGVAEAVQIVPSPSNADLAALIAQASYFICQSHHEGFGLAAIEAMSAGLYPLLSHIPPFAKLVAATGLGLLLGRNQVEADSQAILARHQALAVDYPAVAHQLVQSVQPYSWVQTAQRYLQHYRDMAKTDHSMETSL</sequence>
<dbReference type="EMBL" id="BAABFC010000001">
    <property type="protein sequence ID" value="GAA4492434.1"/>
    <property type="molecule type" value="Genomic_DNA"/>
</dbReference>
<dbReference type="Proteomes" id="UP001501321">
    <property type="component" value="Unassembled WGS sequence"/>
</dbReference>
<dbReference type="RefSeq" id="WP_345008953.1">
    <property type="nucleotide sequence ID" value="NZ_BAABFC010000001.1"/>
</dbReference>
<feature type="domain" description="Glycosyl transferase family 1" evidence="1">
    <location>
        <begin position="192"/>
        <end position="331"/>
    </location>
</feature>
<dbReference type="PANTHER" id="PTHR12526:SF638">
    <property type="entry name" value="SPORE COAT PROTEIN SA"/>
    <property type="match status" value="1"/>
</dbReference>
<dbReference type="CDD" id="cd03801">
    <property type="entry name" value="GT4_PimA-like"/>
    <property type="match status" value="1"/>
</dbReference>
<organism evidence="3 4">
    <name type="scientific">Pseudaeromonas paramecii</name>
    <dbReference type="NCBI Taxonomy" id="2138166"/>
    <lineage>
        <taxon>Bacteria</taxon>
        <taxon>Pseudomonadati</taxon>
        <taxon>Pseudomonadota</taxon>
        <taxon>Gammaproteobacteria</taxon>
        <taxon>Aeromonadales</taxon>
        <taxon>Aeromonadaceae</taxon>
        <taxon>Pseudaeromonas</taxon>
    </lineage>
</organism>
<dbReference type="PANTHER" id="PTHR12526">
    <property type="entry name" value="GLYCOSYLTRANSFERASE"/>
    <property type="match status" value="1"/>
</dbReference>
<evidence type="ECO:0000313" key="3">
    <source>
        <dbReference type="EMBL" id="GAA4492434.1"/>
    </source>
</evidence>
<evidence type="ECO:0000259" key="2">
    <source>
        <dbReference type="Pfam" id="PF13439"/>
    </source>
</evidence>
<dbReference type="Pfam" id="PF00534">
    <property type="entry name" value="Glycos_transf_1"/>
    <property type="match status" value="1"/>
</dbReference>